<keyword evidence="2" id="KW-0547">Nucleotide-binding</keyword>
<dbReference type="RefSeq" id="XP_022145173.1">
    <property type="nucleotide sequence ID" value="XM_022289481.1"/>
</dbReference>
<dbReference type="GO" id="GO:0043531">
    <property type="term" value="F:ADP binding"/>
    <property type="evidence" value="ECO:0007669"/>
    <property type="project" value="InterPro"/>
</dbReference>
<dbReference type="RefSeq" id="XP_022145174.1">
    <property type="nucleotide sequence ID" value="XM_022289482.1"/>
</dbReference>
<evidence type="ECO:0000313" key="12">
    <source>
        <dbReference type="RefSeq" id="XP_022145174.1"/>
    </source>
</evidence>
<dbReference type="GeneID" id="111014682"/>
<dbReference type="InterPro" id="IPR002182">
    <property type="entry name" value="NB-ARC"/>
</dbReference>
<evidence type="ECO:0000313" key="11">
    <source>
        <dbReference type="RefSeq" id="XP_022145173.1"/>
    </source>
</evidence>
<dbReference type="InterPro" id="IPR027417">
    <property type="entry name" value="P-loop_NTPase"/>
</dbReference>
<gene>
    <name evidence="9 10 11 12 13" type="primary">LOC111014682</name>
</gene>
<dbReference type="GO" id="GO:0006952">
    <property type="term" value="P:defense response"/>
    <property type="evidence" value="ECO:0007669"/>
    <property type="project" value="UniProtKB-KW"/>
</dbReference>
<evidence type="ECO:0000259" key="5">
    <source>
        <dbReference type="Pfam" id="PF00931"/>
    </source>
</evidence>
<evidence type="ECO:0000256" key="3">
    <source>
        <dbReference type="ARBA" id="ARBA00022821"/>
    </source>
</evidence>
<dbReference type="Pfam" id="PF00931">
    <property type="entry name" value="NB-ARC"/>
    <property type="match status" value="1"/>
</dbReference>
<dbReference type="PANTHER" id="PTHR36766:SF70">
    <property type="entry name" value="DISEASE RESISTANCE PROTEIN RGA4"/>
    <property type="match status" value="1"/>
</dbReference>
<protein>
    <submittedName>
        <fullName evidence="9 10">Disease resistance protein RGA3</fullName>
    </submittedName>
</protein>
<feature type="domain" description="Disease resistance N-terminal" evidence="6">
    <location>
        <begin position="9"/>
        <end position="97"/>
    </location>
</feature>
<evidence type="ECO:0000256" key="2">
    <source>
        <dbReference type="ARBA" id="ARBA00022741"/>
    </source>
</evidence>
<name>A0A6J1CVR3_MOMCH</name>
<feature type="domain" description="Disease resistance protein winged helix" evidence="7">
    <location>
        <begin position="432"/>
        <end position="504"/>
    </location>
</feature>
<dbReference type="PRINTS" id="PR00364">
    <property type="entry name" value="DISEASERSIST"/>
</dbReference>
<dbReference type="KEGG" id="mcha:111014682"/>
<dbReference type="Gene3D" id="1.20.5.4130">
    <property type="match status" value="1"/>
</dbReference>
<dbReference type="Gene3D" id="1.10.8.430">
    <property type="entry name" value="Helical domain of apoptotic protease-activating factors"/>
    <property type="match status" value="1"/>
</dbReference>
<evidence type="ECO:0000313" key="9">
    <source>
        <dbReference type="RefSeq" id="XP_022145171.1"/>
    </source>
</evidence>
<keyword evidence="8" id="KW-1185">Reference proteome</keyword>
<evidence type="ECO:0000313" key="8">
    <source>
        <dbReference type="Proteomes" id="UP000504603"/>
    </source>
</evidence>
<dbReference type="Proteomes" id="UP000504603">
    <property type="component" value="Unplaced"/>
</dbReference>
<dbReference type="GO" id="GO:0005524">
    <property type="term" value="F:ATP binding"/>
    <property type="evidence" value="ECO:0007669"/>
    <property type="project" value="UniProtKB-KW"/>
</dbReference>
<dbReference type="Pfam" id="PF23559">
    <property type="entry name" value="WHD_DRP"/>
    <property type="match status" value="1"/>
</dbReference>
<keyword evidence="4" id="KW-0067">ATP-binding</keyword>
<dbReference type="InterPro" id="IPR036388">
    <property type="entry name" value="WH-like_DNA-bd_sf"/>
</dbReference>
<dbReference type="AlphaFoldDB" id="A0A6J1CVR3"/>
<evidence type="ECO:0000256" key="4">
    <source>
        <dbReference type="ARBA" id="ARBA00022840"/>
    </source>
</evidence>
<dbReference type="RefSeq" id="XP_022145175.1">
    <property type="nucleotide sequence ID" value="XM_022289483.1"/>
</dbReference>
<dbReference type="RefSeq" id="XP_022145171.1">
    <property type="nucleotide sequence ID" value="XM_022289479.1"/>
</dbReference>
<evidence type="ECO:0000259" key="6">
    <source>
        <dbReference type="Pfam" id="PF18052"/>
    </source>
</evidence>
<organism evidence="8 10">
    <name type="scientific">Momordica charantia</name>
    <name type="common">Bitter gourd</name>
    <name type="synonym">Balsam pear</name>
    <dbReference type="NCBI Taxonomy" id="3673"/>
    <lineage>
        <taxon>Eukaryota</taxon>
        <taxon>Viridiplantae</taxon>
        <taxon>Streptophyta</taxon>
        <taxon>Embryophyta</taxon>
        <taxon>Tracheophyta</taxon>
        <taxon>Spermatophyta</taxon>
        <taxon>Magnoliopsida</taxon>
        <taxon>eudicotyledons</taxon>
        <taxon>Gunneridae</taxon>
        <taxon>Pentapetalae</taxon>
        <taxon>rosids</taxon>
        <taxon>fabids</taxon>
        <taxon>Cucurbitales</taxon>
        <taxon>Cucurbitaceae</taxon>
        <taxon>Momordiceae</taxon>
        <taxon>Momordica</taxon>
    </lineage>
</organism>
<dbReference type="RefSeq" id="XP_022145172.1">
    <property type="nucleotide sequence ID" value="XM_022289480.1"/>
</dbReference>
<dbReference type="Gene3D" id="1.10.10.10">
    <property type="entry name" value="Winged helix-like DNA-binding domain superfamily/Winged helix DNA-binding domain"/>
    <property type="match status" value="1"/>
</dbReference>
<feature type="domain" description="NB-ARC" evidence="5">
    <location>
        <begin position="188"/>
        <end position="345"/>
    </location>
</feature>
<dbReference type="PANTHER" id="PTHR36766">
    <property type="entry name" value="PLANT BROAD-SPECTRUM MILDEW RESISTANCE PROTEIN RPW8"/>
    <property type="match status" value="1"/>
</dbReference>
<dbReference type="InterPro" id="IPR058922">
    <property type="entry name" value="WHD_DRP"/>
</dbReference>
<dbReference type="InterPro" id="IPR042197">
    <property type="entry name" value="Apaf_helical"/>
</dbReference>
<dbReference type="SUPFAM" id="SSF52540">
    <property type="entry name" value="P-loop containing nucleoside triphosphate hydrolases"/>
    <property type="match status" value="1"/>
</dbReference>
<evidence type="ECO:0000313" key="10">
    <source>
        <dbReference type="RefSeq" id="XP_022145172.1"/>
    </source>
</evidence>
<evidence type="ECO:0000256" key="1">
    <source>
        <dbReference type="ARBA" id="ARBA00022737"/>
    </source>
</evidence>
<dbReference type="OrthoDB" id="37484at2759"/>
<dbReference type="Gene3D" id="3.40.50.300">
    <property type="entry name" value="P-loop containing nucleotide triphosphate hydrolases"/>
    <property type="match status" value="1"/>
</dbReference>
<proteinExistence type="predicted"/>
<accession>A0A6J1CVR3</accession>
<evidence type="ECO:0000313" key="13">
    <source>
        <dbReference type="RefSeq" id="XP_022145175.1"/>
    </source>
</evidence>
<dbReference type="Pfam" id="PF18052">
    <property type="entry name" value="Rx_N"/>
    <property type="match status" value="1"/>
</dbReference>
<evidence type="ECO:0000259" key="7">
    <source>
        <dbReference type="Pfam" id="PF23559"/>
    </source>
</evidence>
<dbReference type="InterPro" id="IPR041118">
    <property type="entry name" value="Rx_N"/>
</dbReference>
<reference evidence="9 10" key="1">
    <citation type="submission" date="2025-04" db="UniProtKB">
        <authorList>
            <consortium name="RefSeq"/>
        </authorList>
    </citation>
    <scope>IDENTIFICATION</scope>
    <source>
        <strain evidence="9 10">OHB3-1</strain>
    </source>
</reference>
<sequence length="579" mass="66832">MAEFLWTFAVQEVLKKVLKLAAEQIGVAWGLDKELSKLRKRLLKAETILGDINRKKLRHESVRLWVEDLQHLVYQADDLLDELVYEDLRRKVEIEKINKVRNFFSLTNNPFLFRSKMANSMKAISETLYQHYYEASALGLVGEETTETDNKNILKQIRETTSILNFEVIGREIEVLNIVKLVIDSSYEHRMSIIPIVGMGGLGKTTLAKMVFNHELIKEHFDKSIWVCVSESFIIINILEGIFQSLTNTSSGLNYKETLLQRLQKEMQGKKYFLVLDDVWNEEVSLWGELRDCLNEIAGKSGNSIIVTTRSIEVATIMMTVPSHHIRKLSDDECWTLFKESANVNRLLMNPELEIIREVVVKKIGGIPQVAKVLGGAAKFEGNYERWVTAVESIVRNISNDDKDFVMSTLKLSVDFLPLLSLKQCFTFCSNFPKDWEFVKEALIQMWIAQGFIQLQEGDDVTLENIGEEYFNFLWSRSLFQDISKDMNGTITHFKMHDLIHDVACIISNQRLEFDPCNRSEKGVRKLRTLVINDEATIHKKLEDFVYLRVLVMHLDGTRSLLSDYSIGMNWYVKAFEVS</sequence>
<keyword evidence="1" id="KW-0677">Repeat</keyword>
<dbReference type="FunFam" id="1.10.10.10:FF:000322">
    <property type="entry name" value="Probable disease resistance protein At1g63360"/>
    <property type="match status" value="1"/>
</dbReference>
<keyword evidence="3" id="KW-0611">Plant defense</keyword>